<proteinExistence type="predicted"/>
<dbReference type="AlphaFoldDB" id="A0A4P6XSG7"/>
<sequence>MFHRNASKLRLRPRRWLTTVSEPAIYRRLTDRTHRSAYASMERETTVHRKQNAEIKLKPSIAHMLLWLRRKQERKLCETTLNPQGLPLLFKEAAVTEVILFHILTCLNSGAADEHWLDCQLAQLRFLHSQLQKRKLPRELSPQTLTLENAFDLARALEASILEKQASVIFKSLACMALACPRIRDHRMLVPWIRSLSAPRITEACAELANLTYIPACVTSDILLRTPLSIDEIALQHDLWHTFIEPIAQDSHEKRAYVANIIENLLFYTAQFDPRRLEHFLSFTLSTLTSTRSGFHFKVMTHEFVNALIYLLALTFIKNGSSSLSPMPIIKAQKVLVEFLGHDKLTQKGYVGIALLISHESREKATRLLKITKSHFPDHSDLIHISSIYLSNTPEELLHHFNLAIVQYPHSATMWLMLAKKLQQLQLLTEVRSQKLLSELLARKNDIVISKDIILLLLGPIESINGIEDFIHALEKLGLFVKYQNVVLNKYMALLYRYSDERSVHKPYLDKLIRHSSNIECARFLYQNIKWKTISSIGVMLNGEVNHRPGDLYELYCSELQGNIPDEACLGALLRASTKRADGQPYTWGRLYAPQVAVHEFKKYVLNGKDANAVTILASNKLWQVYIHALRSADYTAELAEIMRWWERSLFIPSRSTLMLLLRALPIEFSERHIKHAHSLPRTSRSWPWPTIEDFKG</sequence>
<evidence type="ECO:0000313" key="1">
    <source>
        <dbReference type="EMBL" id="QBM89326.1"/>
    </source>
</evidence>
<name>A0A4P6XSG7_9ASCO</name>
<keyword evidence="2" id="KW-1185">Reference proteome</keyword>
<gene>
    <name evidence="1" type="ORF">METSCH_D03960</name>
</gene>
<evidence type="ECO:0000313" key="2">
    <source>
        <dbReference type="Proteomes" id="UP000292447"/>
    </source>
</evidence>
<protein>
    <submittedName>
        <fullName evidence="1">Uncharacterized protein</fullName>
    </submittedName>
</protein>
<reference evidence="2" key="1">
    <citation type="submission" date="2019-03" db="EMBL/GenBank/DDBJ databases">
        <title>Snf2 controls pulcherriminic acid biosynthesis and connects pigmentation and antifungal activity of the yeast Metschnikowia pulcherrima.</title>
        <authorList>
            <person name="Gore-Lloyd D."/>
            <person name="Sumann I."/>
            <person name="Brachmann A.O."/>
            <person name="Schneeberger K."/>
            <person name="Ortiz-Merino R.A."/>
            <person name="Moreno-Beltran M."/>
            <person name="Schlaefli M."/>
            <person name="Kirner P."/>
            <person name="Santos Kron A."/>
            <person name="Wolfe K.H."/>
            <person name="Piel J."/>
            <person name="Ahrens C.H."/>
            <person name="Henk D."/>
            <person name="Freimoser F.M."/>
        </authorList>
    </citation>
    <scope>NUCLEOTIDE SEQUENCE [LARGE SCALE GENOMIC DNA]</scope>
    <source>
        <strain evidence="2">APC 1.2</strain>
    </source>
</reference>
<organism evidence="1 2">
    <name type="scientific">Metschnikowia aff. pulcherrima</name>
    <dbReference type="NCBI Taxonomy" id="2163413"/>
    <lineage>
        <taxon>Eukaryota</taxon>
        <taxon>Fungi</taxon>
        <taxon>Dikarya</taxon>
        <taxon>Ascomycota</taxon>
        <taxon>Saccharomycotina</taxon>
        <taxon>Pichiomycetes</taxon>
        <taxon>Metschnikowiaceae</taxon>
        <taxon>Metschnikowia</taxon>
    </lineage>
</organism>
<accession>A0A4P6XSG7</accession>
<dbReference type="EMBL" id="CP034459">
    <property type="protein sequence ID" value="QBM89326.1"/>
    <property type="molecule type" value="Genomic_DNA"/>
</dbReference>
<dbReference type="Proteomes" id="UP000292447">
    <property type="component" value="Chromosome IV"/>
</dbReference>